<dbReference type="Gene3D" id="3.20.20.70">
    <property type="entry name" value="Aldolase class I"/>
    <property type="match status" value="1"/>
</dbReference>
<dbReference type="InterPro" id="IPR058240">
    <property type="entry name" value="rSAM_sf"/>
</dbReference>
<dbReference type="GO" id="GO:0061799">
    <property type="term" value="F:cyclic pyranopterin monophosphate synthase activity"/>
    <property type="evidence" value="ECO:0007669"/>
    <property type="project" value="TreeGrafter"/>
</dbReference>
<evidence type="ECO:0000313" key="3">
    <source>
        <dbReference type="Proteomes" id="UP000644115"/>
    </source>
</evidence>
<protein>
    <recommendedName>
        <fullName evidence="4">Radical SAM core domain-containing protein</fullName>
    </recommendedName>
</protein>
<evidence type="ECO:0000313" key="2">
    <source>
        <dbReference type="EMBL" id="MBC6000289.1"/>
    </source>
</evidence>
<dbReference type="RefSeq" id="WP_249287592.1">
    <property type="nucleotide sequence ID" value="NZ_JACRWC010000114.1"/>
</dbReference>
<name>A0A923NE13_9FIRM</name>
<dbReference type="PANTHER" id="PTHR22960">
    <property type="entry name" value="MOLYBDOPTERIN COFACTOR SYNTHESIS PROTEIN A"/>
    <property type="match status" value="1"/>
</dbReference>
<accession>A0A923NE13</accession>
<dbReference type="InterPro" id="IPR013785">
    <property type="entry name" value="Aldolase_TIM"/>
</dbReference>
<dbReference type="InterPro" id="IPR050105">
    <property type="entry name" value="MoCo_biosynth_MoaA/MoaC"/>
</dbReference>
<dbReference type="SUPFAM" id="SSF102114">
    <property type="entry name" value="Radical SAM enzymes"/>
    <property type="match status" value="1"/>
</dbReference>
<comment type="caution">
    <text evidence="2">The sequence shown here is derived from an EMBL/GenBank/DDBJ whole genome shotgun (WGS) entry which is preliminary data.</text>
</comment>
<evidence type="ECO:0008006" key="4">
    <source>
        <dbReference type="Google" id="ProtNLM"/>
    </source>
</evidence>
<dbReference type="GO" id="GO:0006777">
    <property type="term" value="P:Mo-molybdopterin cofactor biosynthetic process"/>
    <property type="evidence" value="ECO:0007669"/>
    <property type="project" value="UniProtKB-KW"/>
</dbReference>
<dbReference type="Proteomes" id="UP000644115">
    <property type="component" value="Unassembled WGS sequence"/>
</dbReference>
<proteinExistence type="predicted"/>
<dbReference type="AlphaFoldDB" id="A0A923NE13"/>
<keyword evidence="1" id="KW-0501">Molybdenum cofactor biosynthesis</keyword>
<sequence>MDNNKNIYVTDGQDLAEKVEELVESGVTDVTVNVNTLNYTRYQKSHDGLELHPVIDGINKAVGKKLHIRLAVGLQEGFSDDEILDFLQLTFQHKYDIVFMPTMPYEKIKAKMPALRETEQEFEDVEMYKYPGSVGRIGFLK</sequence>
<dbReference type="GO" id="GO:0061798">
    <property type="term" value="F:GTP 3',8'-cyclase activity"/>
    <property type="evidence" value="ECO:0007669"/>
    <property type="project" value="TreeGrafter"/>
</dbReference>
<organism evidence="2 3">
    <name type="scientific">Lentihominibacter faecis</name>
    <dbReference type="NCBI Taxonomy" id="2764712"/>
    <lineage>
        <taxon>Bacteria</taxon>
        <taxon>Bacillati</taxon>
        <taxon>Bacillota</taxon>
        <taxon>Clostridia</taxon>
        <taxon>Peptostreptococcales</taxon>
        <taxon>Anaerovoracaceae</taxon>
        <taxon>Lentihominibacter</taxon>
    </lineage>
</organism>
<dbReference type="PANTHER" id="PTHR22960:SF0">
    <property type="entry name" value="MOLYBDENUM COFACTOR BIOSYNTHESIS PROTEIN 1"/>
    <property type="match status" value="1"/>
</dbReference>
<evidence type="ECO:0000256" key="1">
    <source>
        <dbReference type="ARBA" id="ARBA00023150"/>
    </source>
</evidence>
<dbReference type="EMBL" id="JACRWC010000114">
    <property type="protein sequence ID" value="MBC6000289.1"/>
    <property type="molecule type" value="Genomic_DNA"/>
</dbReference>
<keyword evidence="3" id="KW-1185">Reference proteome</keyword>
<reference evidence="2" key="1">
    <citation type="submission" date="2020-08" db="EMBL/GenBank/DDBJ databases">
        <authorList>
            <person name="Liu C."/>
            <person name="Sun Q."/>
        </authorList>
    </citation>
    <scope>NUCLEOTIDE SEQUENCE</scope>
    <source>
        <strain evidence="2">BX16</strain>
    </source>
</reference>
<gene>
    <name evidence="2" type="ORF">H8876_09785</name>
</gene>